<comment type="caution">
    <text evidence="1">The sequence shown here is derived from an EMBL/GenBank/DDBJ whole genome shotgun (WGS) entry which is preliminary data.</text>
</comment>
<sequence length="153" mass="18134">MKKPFDYQQDFNNIDFRRHPERYQVGRGEQGVLMVEPYKSEILPHWRFKTPEIAEASAREIMRLFEQYRAADDFVGMDMARKFIQMGYTRARRYANHRGGRKYGEDGKELPREINEEKAASAAIFKAEWDRLRADADYLARKKSTRRSTADAF</sequence>
<protein>
    <submittedName>
        <fullName evidence="1">Cytoplasmic protein</fullName>
    </submittedName>
</protein>
<reference evidence="1 2" key="1">
    <citation type="submission" date="2015-05" db="EMBL/GenBank/DDBJ databases">
        <title>Genome sequences of Pluralibacter gergoviae.</title>
        <authorList>
            <person name="Greninger A.L."/>
            <person name="Miller S."/>
        </authorList>
    </citation>
    <scope>NUCLEOTIDE SEQUENCE [LARGE SCALE GENOMIC DNA]</scope>
    <source>
        <strain evidence="1 2">JS81F13</strain>
    </source>
</reference>
<dbReference type="AlphaFoldDB" id="A0A0J5L9J8"/>
<dbReference type="STRING" id="61647.LG71_20460"/>
<dbReference type="InterPro" id="IPR025494">
    <property type="entry name" value="DUF4385"/>
</dbReference>
<gene>
    <name evidence="1" type="ORF">ABW06_06110</name>
</gene>
<accession>A0A0J5L9J8</accession>
<dbReference type="Pfam" id="PF14328">
    <property type="entry name" value="DUF4385"/>
    <property type="match status" value="1"/>
</dbReference>
<name>A0A0J5L9J8_PLUGE</name>
<keyword evidence="2" id="KW-1185">Reference proteome</keyword>
<dbReference type="EMBL" id="LDZF01000005">
    <property type="protein sequence ID" value="KMK14979.1"/>
    <property type="molecule type" value="Genomic_DNA"/>
</dbReference>
<proteinExistence type="predicted"/>
<evidence type="ECO:0000313" key="2">
    <source>
        <dbReference type="Proteomes" id="UP000036196"/>
    </source>
</evidence>
<dbReference type="PATRIC" id="fig|61647.15.peg.4283"/>
<organism evidence="1 2">
    <name type="scientific">Pluralibacter gergoviae</name>
    <name type="common">Enterobacter gergoviae</name>
    <dbReference type="NCBI Taxonomy" id="61647"/>
    <lineage>
        <taxon>Bacteria</taxon>
        <taxon>Pseudomonadati</taxon>
        <taxon>Pseudomonadota</taxon>
        <taxon>Gammaproteobacteria</taxon>
        <taxon>Enterobacterales</taxon>
        <taxon>Enterobacteriaceae</taxon>
        <taxon>Pluralibacter</taxon>
    </lineage>
</organism>
<dbReference type="eggNOG" id="ENOG50301DU">
    <property type="taxonomic scope" value="Bacteria"/>
</dbReference>
<dbReference type="Proteomes" id="UP000036196">
    <property type="component" value="Unassembled WGS sequence"/>
</dbReference>
<evidence type="ECO:0000313" key="1">
    <source>
        <dbReference type="EMBL" id="KMK14979.1"/>
    </source>
</evidence>